<protein>
    <submittedName>
        <fullName evidence="4">Oligoketide cyclase/lipid transport protein</fullName>
    </submittedName>
</protein>
<dbReference type="Proteomes" id="UP000267342">
    <property type="component" value="Chromosome"/>
</dbReference>
<evidence type="ECO:0000313" key="4">
    <source>
        <dbReference type="EMBL" id="BBG29030.1"/>
    </source>
</evidence>
<sequence>MPVVDKTAFVRHSCQKMFDLVNDFESYPQFLPGCKAARVLEQGDDFIVGEITLGKGGITQAVATRNQLTAPERIDLSLVKGPFRSFSGYWSFTPEGEGCRVHLHIEFTFGNMLLGMAFGQLFSQAAAQQVVSFTQRADQLYGA</sequence>
<dbReference type="PANTHER" id="PTHR12901:SF10">
    <property type="entry name" value="COENZYME Q-BINDING PROTEIN COQ10, MITOCHONDRIAL"/>
    <property type="match status" value="1"/>
</dbReference>
<keyword evidence="2" id="KW-1277">Toxin-antitoxin system</keyword>
<evidence type="ECO:0000256" key="2">
    <source>
        <dbReference type="ARBA" id="ARBA00022649"/>
    </source>
</evidence>
<dbReference type="InterPro" id="IPR005031">
    <property type="entry name" value="COQ10_START"/>
</dbReference>
<name>A0A348HBM8_9GAMM</name>
<organism evidence="4 5">
    <name type="scientific">Zymobacter palmae</name>
    <dbReference type="NCBI Taxonomy" id="33074"/>
    <lineage>
        <taxon>Bacteria</taxon>
        <taxon>Pseudomonadati</taxon>
        <taxon>Pseudomonadota</taxon>
        <taxon>Gammaproteobacteria</taxon>
        <taxon>Oceanospirillales</taxon>
        <taxon>Halomonadaceae</taxon>
        <taxon>Zymobacter group</taxon>
        <taxon>Zymobacter</taxon>
    </lineage>
</organism>
<evidence type="ECO:0000256" key="1">
    <source>
        <dbReference type="ARBA" id="ARBA00008918"/>
    </source>
</evidence>
<feature type="domain" description="Coenzyme Q-binding protein COQ10 START" evidence="3">
    <location>
        <begin position="11"/>
        <end position="133"/>
    </location>
</feature>
<evidence type="ECO:0000259" key="3">
    <source>
        <dbReference type="Pfam" id="PF03364"/>
    </source>
</evidence>
<dbReference type="SUPFAM" id="SSF55961">
    <property type="entry name" value="Bet v1-like"/>
    <property type="match status" value="1"/>
</dbReference>
<dbReference type="CDD" id="cd07813">
    <property type="entry name" value="COQ10p_like"/>
    <property type="match status" value="1"/>
</dbReference>
<dbReference type="Gene3D" id="3.30.530.20">
    <property type="match status" value="1"/>
</dbReference>
<dbReference type="RefSeq" id="WP_027705405.1">
    <property type="nucleotide sequence ID" value="NZ_AP018933.1"/>
</dbReference>
<reference evidence="4 5" key="1">
    <citation type="submission" date="2018-09" db="EMBL/GenBank/DDBJ databases">
        <title>Zymobacter palmae IAM14233 (=T109) whole genome analysis.</title>
        <authorList>
            <person name="Yanase H."/>
        </authorList>
    </citation>
    <scope>NUCLEOTIDE SEQUENCE [LARGE SCALE GENOMIC DNA]</scope>
    <source>
        <strain evidence="4 5">IAM14233</strain>
    </source>
</reference>
<dbReference type="InterPro" id="IPR044996">
    <property type="entry name" value="COQ10-like"/>
</dbReference>
<gene>
    <name evidence="4" type="ORF">ZBT109_0232</name>
</gene>
<dbReference type="KEGG" id="zpl:ZBT109_0232"/>
<evidence type="ECO:0000313" key="5">
    <source>
        <dbReference type="Proteomes" id="UP000267342"/>
    </source>
</evidence>
<proteinExistence type="inferred from homology"/>
<dbReference type="GO" id="GO:0048039">
    <property type="term" value="F:ubiquinone binding"/>
    <property type="evidence" value="ECO:0007669"/>
    <property type="project" value="InterPro"/>
</dbReference>
<dbReference type="Pfam" id="PF03364">
    <property type="entry name" value="Polyketide_cyc"/>
    <property type="match status" value="1"/>
</dbReference>
<dbReference type="OrthoDB" id="9804759at2"/>
<dbReference type="AlphaFoldDB" id="A0A348HBM8"/>
<keyword evidence="5" id="KW-1185">Reference proteome</keyword>
<dbReference type="InterPro" id="IPR023393">
    <property type="entry name" value="START-like_dom_sf"/>
</dbReference>
<dbReference type="PANTHER" id="PTHR12901">
    <property type="entry name" value="SPERM PROTEIN HOMOLOG"/>
    <property type="match status" value="1"/>
</dbReference>
<dbReference type="EMBL" id="AP018933">
    <property type="protein sequence ID" value="BBG29030.1"/>
    <property type="molecule type" value="Genomic_DNA"/>
</dbReference>
<accession>A0A348HBM8</accession>
<dbReference type="GO" id="GO:0045333">
    <property type="term" value="P:cellular respiration"/>
    <property type="evidence" value="ECO:0007669"/>
    <property type="project" value="InterPro"/>
</dbReference>
<comment type="similarity">
    <text evidence="1">Belongs to the ribosome association toxin RatA family.</text>
</comment>
<dbReference type="STRING" id="1123510.GCA_000620025_02355"/>